<evidence type="ECO:0000256" key="1">
    <source>
        <dbReference type="SAM" id="SignalP"/>
    </source>
</evidence>
<reference evidence="3 4" key="1">
    <citation type="submission" date="2020-08" db="EMBL/GenBank/DDBJ databases">
        <title>Genomic Encyclopedia of Type Strains, Phase IV (KMG-IV): sequencing the most valuable type-strain genomes for metagenomic binning, comparative biology and taxonomic classification.</title>
        <authorList>
            <person name="Goeker M."/>
        </authorList>
    </citation>
    <scope>NUCLEOTIDE SEQUENCE [LARGE SCALE GENOMIC DNA]</scope>
    <source>
        <strain evidence="3 4">DSM 100021</strain>
    </source>
</reference>
<dbReference type="SUPFAM" id="SSF53850">
    <property type="entry name" value="Periplasmic binding protein-like II"/>
    <property type="match status" value="1"/>
</dbReference>
<comment type="caution">
    <text evidence="3">The sequence shown here is derived from an EMBL/GenBank/DDBJ whole genome shotgun (WGS) entry which is preliminary data.</text>
</comment>
<dbReference type="Proteomes" id="UP000544107">
    <property type="component" value="Unassembled WGS sequence"/>
</dbReference>
<evidence type="ECO:0000313" key="4">
    <source>
        <dbReference type="Proteomes" id="UP000544107"/>
    </source>
</evidence>
<proteinExistence type="predicted"/>
<keyword evidence="1" id="KW-0732">Signal</keyword>
<organism evidence="3 4">
    <name type="scientific">Allorhizobium taibaishanense</name>
    <dbReference type="NCBI Taxonomy" id="887144"/>
    <lineage>
        <taxon>Bacteria</taxon>
        <taxon>Pseudomonadati</taxon>
        <taxon>Pseudomonadota</taxon>
        <taxon>Alphaproteobacteria</taxon>
        <taxon>Hyphomicrobiales</taxon>
        <taxon>Rhizobiaceae</taxon>
        <taxon>Rhizobium/Agrobacterium group</taxon>
        <taxon>Allorhizobium</taxon>
    </lineage>
</organism>
<protein>
    <submittedName>
        <fullName evidence="3">Polar amino acid transport system substrate-binding protein</fullName>
    </submittedName>
</protein>
<dbReference type="InterPro" id="IPR001638">
    <property type="entry name" value="Solute-binding_3/MltF_N"/>
</dbReference>
<dbReference type="EMBL" id="JACIED010000001">
    <property type="protein sequence ID" value="MBB4006318.1"/>
    <property type="molecule type" value="Genomic_DNA"/>
</dbReference>
<sequence length="251" mass="28159">MMRPKCAWRFALLLAVTVMSGVTTAGLARADNSIVFTTEDYPPYNFKENGVDKGVGYEQVVLMMKDIGIPYSIEMMPWARAIALAENEQMTCVFSTAHIPERDGRFKWVEPLLIDRNIIMSRKGSGIKVGNVDEARHYLAGTQRDDYTQSLLERQGFPRIDLAADLELTIKKLESGRIDLMPVSEKFYHKLVAEGHPLEKQFVLTEQKFAIACNKAMPDDLVTKMQVSLDRLIADGTQARIAAQYGLGPVN</sequence>
<dbReference type="PANTHER" id="PTHR38834:SF3">
    <property type="entry name" value="SOLUTE-BINDING PROTEIN FAMILY 3_N-TERMINAL DOMAIN-CONTAINING PROTEIN"/>
    <property type="match status" value="1"/>
</dbReference>
<feature type="signal peptide" evidence="1">
    <location>
        <begin position="1"/>
        <end position="25"/>
    </location>
</feature>
<accession>A0A7W6MSS1</accession>
<dbReference type="Pfam" id="PF00497">
    <property type="entry name" value="SBP_bac_3"/>
    <property type="match status" value="1"/>
</dbReference>
<evidence type="ECO:0000313" key="3">
    <source>
        <dbReference type="EMBL" id="MBB4006318.1"/>
    </source>
</evidence>
<evidence type="ECO:0000259" key="2">
    <source>
        <dbReference type="Pfam" id="PF00497"/>
    </source>
</evidence>
<feature type="domain" description="Solute-binding protein family 3/N-terminal" evidence="2">
    <location>
        <begin position="35"/>
        <end position="246"/>
    </location>
</feature>
<gene>
    <name evidence="3" type="ORF">GGQ71_000554</name>
</gene>
<dbReference type="AlphaFoldDB" id="A0A7W6MSS1"/>
<dbReference type="PANTHER" id="PTHR38834">
    <property type="entry name" value="PERIPLASMIC SUBSTRATE BINDING PROTEIN FAMILY 3"/>
    <property type="match status" value="1"/>
</dbReference>
<feature type="chain" id="PRO_5030727836" evidence="1">
    <location>
        <begin position="26"/>
        <end position="251"/>
    </location>
</feature>
<dbReference type="Gene3D" id="3.40.190.10">
    <property type="entry name" value="Periplasmic binding protein-like II"/>
    <property type="match status" value="2"/>
</dbReference>
<name>A0A7W6MSS1_9HYPH</name>